<feature type="transmembrane region" description="Helical" evidence="1">
    <location>
        <begin position="44"/>
        <end position="66"/>
    </location>
</feature>
<keyword evidence="1" id="KW-1133">Transmembrane helix</keyword>
<dbReference type="OrthoDB" id="201504at2759"/>
<sequence>MDFWHVLAHRAPIFVWPVKFCVATTAVTYVLSILTGNVSQVDRVWTFLPTIYTVYYALLPLWPTAAPTFFFPHTPDTLPASLQETYSPRALLMASLVVTWMFRFALRFRYIYMNLTLCRLSYNTWRRGLFSLKDEDYRWEILRQKLPPFLFQVLNLTFIAIAQNIILFLLGLPAAHAVAQPHTSLATSDYILGTLGFLTILTEFVADNQQYSFQTFKHSGNLNPNEWPGVRIQWTKQDAERGFVTRGLWAWSRHPNFLCEQSFWIIISLFPLLSPDSPKLDFPPTSLASVAPLLPCTVLCLLFFSSTLFSESISKGKYVPYAAYQERVAMFVPLLTPVWGALLSLQGRKESVDALVYGTRSNSKGKAKAE</sequence>
<reference evidence="2 3" key="1">
    <citation type="submission" date="2016-03" db="EMBL/GenBank/DDBJ databases">
        <title>Comparative genomics of the ectomycorrhizal sister species Rhizopogon vinicolor and Rhizopogon vesiculosus (Basidiomycota: Boletales) reveals a divergence of the mating type B locus.</title>
        <authorList>
            <person name="Mujic A.B."/>
            <person name="Kuo A."/>
            <person name="Tritt A."/>
            <person name="Lipzen A."/>
            <person name="Chen C."/>
            <person name="Johnson J."/>
            <person name="Sharma A."/>
            <person name="Barry K."/>
            <person name="Grigoriev I.V."/>
            <person name="Spatafora J.W."/>
        </authorList>
    </citation>
    <scope>NUCLEOTIDE SEQUENCE [LARGE SCALE GENOMIC DNA]</scope>
    <source>
        <strain evidence="2 3">AM-OR11-056</strain>
    </source>
</reference>
<dbReference type="AlphaFoldDB" id="A0A1J8PJN6"/>
<proteinExistence type="predicted"/>
<feature type="transmembrane region" description="Helical" evidence="1">
    <location>
        <begin position="149"/>
        <end position="170"/>
    </location>
</feature>
<organism evidence="2 3">
    <name type="scientific">Rhizopogon vesiculosus</name>
    <dbReference type="NCBI Taxonomy" id="180088"/>
    <lineage>
        <taxon>Eukaryota</taxon>
        <taxon>Fungi</taxon>
        <taxon>Dikarya</taxon>
        <taxon>Basidiomycota</taxon>
        <taxon>Agaricomycotina</taxon>
        <taxon>Agaricomycetes</taxon>
        <taxon>Agaricomycetidae</taxon>
        <taxon>Boletales</taxon>
        <taxon>Suillineae</taxon>
        <taxon>Rhizopogonaceae</taxon>
        <taxon>Rhizopogon</taxon>
    </lineage>
</organism>
<accession>A0A1J8PJN6</accession>
<evidence type="ECO:0008006" key="4">
    <source>
        <dbReference type="Google" id="ProtNLM"/>
    </source>
</evidence>
<dbReference type="Proteomes" id="UP000183567">
    <property type="component" value="Unassembled WGS sequence"/>
</dbReference>
<dbReference type="InterPro" id="IPR010721">
    <property type="entry name" value="UstE-like"/>
</dbReference>
<name>A0A1J8PJN6_9AGAM</name>
<evidence type="ECO:0000313" key="2">
    <source>
        <dbReference type="EMBL" id="OJA09438.1"/>
    </source>
</evidence>
<dbReference type="PANTHER" id="PTHR32251">
    <property type="entry name" value="3-OXO-5-ALPHA-STEROID 4-DEHYDROGENASE"/>
    <property type="match status" value="1"/>
</dbReference>
<dbReference type="PANTHER" id="PTHR32251:SF23">
    <property type="entry name" value="3-OXO-5-ALPHA-STEROID 4-DEHYDROGENASE (DUF1295)"/>
    <property type="match status" value="1"/>
</dbReference>
<evidence type="ECO:0000256" key="1">
    <source>
        <dbReference type="SAM" id="Phobius"/>
    </source>
</evidence>
<keyword evidence="1" id="KW-0472">Membrane</keyword>
<keyword evidence="3" id="KW-1185">Reference proteome</keyword>
<protein>
    <recommendedName>
        <fullName evidence="4">Steroid 5-alpha reductase C-terminal domain-containing protein</fullName>
    </recommendedName>
</protein>
<evidence type="ECO:0000313" key="3">
    <source>
        <dbReference type="Proteomes" id="UP000183567"/>
    </source>
</evidence>
<dbReference type="EMBL" id="LVVM01005923">
    <property type="protein sequence ID" value="OJA09438.1"/>
    <property type="molecule type" value="Genomic_DNA"/>
</dbReference>
<feature type="transmembrane region" description="Helical" evidence="1">
    <location>
        <begin position="86"/>
        <end position="106"/>
    </location>
</feature>
<dbReference type="Pfam" id="PF06966">
    <property type="entry name" value="DUF1295"/>
    <property type="match status" value="1"/>
</dbReference>
<gene>
    <name evidence="2" type="ORF">AZE42_02623</name>
</gene>
<dbReference type="Gene3D" id="1.20.120.1630">
    <property type="match status" value="1"/>
</dbReference>
<comment type="caution">
    <text evidence="2">The sequence shown here is derived from an EMBL/GenBank/DDBJ whole genome shotgun (WGS) entry which is preliminary data.</text>
</comment>
<feature type="transmembrane region" description="Helical" evidence="1">
    <location>
        <begin position="286"/>
        <end position="309"/>
    </location>
</feature>
<keyword evidence="1" id="KW-0812">Transmembrane</keyword>
<dbReference type="GO" id="GO:0016020">
    <property type="term" value="C:membrane"/>
    <property type="evidence" value="ECO:0007669"/>
    <property type="project" value="TreeGrafter"/>
</dbReference>
<feature type="transmembrane region" description="Helical" evidence="1">
    <location>
        <begin position="13"/>
        <end position="32"/>
    </location>
</feature>